<dbReference type="KEGG" id="agm:DCE93_00050"/>
<evidence type="ECO:0008006" key="4">
    <source>
        <dbReference type="Google" id="ProtNLM"/>
    </source>
</evidence>
<dbReference type="AlphaFoldDB" id="A0A2S0WSE6"/>
<sequence>MVEASSFERSNPMTDATTPVPASPDVDRYLAGLAPEQGGPLSRLCGGIRGIAPAGTIENIKWNGPNYALDGTDRVTLGIDPRGKVRVVMHRGVKIVDAEGFSFDDDTGLVRWAAADRGVITLPADEIDRHLASIVSLIDRWLRL</sequence>
<dbReference type="EMBL" id="CP028913">
    <property type="protein sequence ID" value="AWB94263.1"/>
    <property type="molecule type" value="Genomic_DNA"/>
</dbReference>
<feature type="compositionally biased region" description="Polar residues" evidence="1">
    <location>
        <begin position="7"/>
        <end position="17"/>
    </location>
</feature>
<organism evidence="2 3">
    <name type="scientific">Agromyces badenianii</name>
    <dbReference type="NCBI Taxonomy" id="2080742"/>
    <lineage>
        <taxon>Bacteria</taxon>
        <taxon>Bacillati</taxon>
        <taxon>Actinomycetota</taxon>
        <taxon>Actinomycetes</taxon>
        <taxon>Micrococcales</taxon>
        <taxon>Microbacteriaceae</taxon>
        <taxon>Agromyces</taxon>
    </lineage>
</organism>
<dbReference type="SUPFAM" id="SSF159888">
    <property type="entry name" value="YdhG-like"/>
    <property type="match status" value="1"/>
</dbReference>
<proteinExistence type="predicted"/>
<dbReference type="Proteomes" id="UP000244729">
    <property type="component" value="Chromosome"/>
</dbReference>
<evidence type="ECO:0000313" key="3">
    <source>
        <dbReference type="Proteomes" id="UP000244729"/>
    </source>
</evidence>
<evidence type="ECO:0000313" key="2">
    <source>
        <dbReference type="EMBL" id="AWB94263.1"/>
    </source>
</evidence>
<gene>
    <name evidence="2" type="ORF">DCE93_00050</name>
</gene>
<accession>A0A2S0WSE6</accession>
<name>A0A2S0WSE6_9MICO</name>
<evidence type="ECO:0000256" key="1">
    <source>
        <dbReference type="SAM" id="MobiDB-lite"/>
    </source>
</evidence>
<feature type="region of interest" description="Disordered" evidence="1">
    <location>
        <begin position="1"/>
        <end position="24"/>
    </location>
</feature>
<protein>
    <recommendedName>
        <fullName evidence="4">DUF1801 domain-containing protein</fullName>
    </recommendedName>
</protein>
<reference evidence="2 3" key="1">
    <citation type="submission" date="2018-04" db="EMBL/GenBank/DDBJ databases">
        <authorList>
            <person name="Li J."/>
        </authorList>
    </citation>
    <scope>NUCLEOTIDE SEQUENCE [LARGE SCALE GENOMIC DNA]</scope>
    <source>
        <strain evidence="3">30A</strain>
    </source>
</reference>
<keyword evidence="3" id="KW-1185">Reference proteome</keyword>